<reference evidence="1 2" key="1">
    <citation type="submission" date="2010-12" db="EMBL/GenBank/DDBJ databases">
        <authorList>
            <person name="Muzny D."/>
            <person name="Qin X."/>
            <person name="Deng J."/>
            <person name="Jiang H."/>
            <person name="Liu Y."/>
            <person name="Qu J."/>
            <person name="Song X.-Z."/>
            <person name="Zhang L."/>
            <person name="Thornton R."/>
            <person name="Coyle M."/>
            <person name="Francisco L."/>
            <person name="Jackson L."/>
            <person name="Javaid M."/>
            <person name="Korchina V."/>
            <person name="Kovar C."/>
            <person name="Mata R."/>
            <person name="Mathew T."/>
            <person name="Ngo R."/>
            <person name="Nguyen L."/>
            <person name="Nguyen N."/>
            <person name="Okwuonu G."/>
            <person name="Ongeri F."/>
            <person name="Pham C."/>
            <person name="Simmons D."/>
            <person name="Wilczek-Boney K."/>
            <person name="Hale W."/>
            <person name="Jakkamsetti A."/>
            <person name="Pham P."/>
            <person name="Ruth R."/>
            <person name="San Lucas F."/>
            <person name="Warren J."/>
            <person name="Zhang J."/>
            <person name="Zhao Z."/>
            <person name="Zhou C."/>
            <person name="Zhu D."/>
            <person name="Lee S."/>
            <person name="Bess C."/>
            <person name="Blankenburg K."/>
            <person name="Forbes L."/>
            <person name="Fu Q."/>
            <person name="Gubbala S."/>
            <person name="Hirani K."/>
            <person name="Jayaseelan J.C."/>
            <person name="Lara F."/>
            <person name="Munidasa M."/>
            <person name="Palculict T."/>
            <person name="Patil S."/>
            <person name="Pu L.-L."/>
            <person name="Saada N."/>
            <person name="Tang L."/>
            <person name="Weissenberger G."/>
            <person name="Zhu Y."/>
            <person name="Hemphill L."/>
            <person name="Shang Y."/>
            <person name="Youmans B."/>
            <person name="Ayvaz T."/>
            <person name="Ross M."/>
            <person name="Santibanez J."/>
            <person name="Aqrawi P."/>
            <person name="Gross S."/>
            <person name="Joshi V."/>
            <person name="Fowler G."/>
            <person name="Nazareth L."/>
            <person name="Reid J."/>
            <person name="Worley K."/>
            <person name="Petrosino J."/>
            <person name="Highlander S."/>
            <person name="Gibbs R."/>
        </authorList>
    </citation>
    <scope>NUCLEOTIDE SEQUENCE [LARGE SCALE GENOMIC DNA]</scope>
    <source>
        <strain evidence="1 2">ATCC 700780</strain>
    </source>
</reference>
<comment type="caution">
    <text evidence="1">The sequence shown here is derived from an EMBL/GenBank/DDBJ whole genome shotgun (WGS) entry which is preliminary data.</text>
</comment>
<dbReference type="STRING" id="888746.HMPREF9180_1286"/>
<organism evidence="1 2">
    <name type="scientific">Streptococcus peroris ATCC 700780</name>
    <dbReference type="NCBI Taxonomy" id="888746"/>
    <lineage>
        <taxon>Bacteria</taxon>
        <taxon>Bacillati</taxon>
        <taxon>Bacillota</taxon>
        <taxon>Bacilli</taxon>
        <taxon>Lactobacillales</taxon>
        <taxon>Streptococcaceae</taxon>
        <taxon>Streptococcus</taxon>
    </lineage>
</organism>
<protein>
    <submittedName>
        <fullName evidence="1">Uncharacterized protein</fullName>
    </submittedName>
</protein>
<sequence>MYYIYSTRKYGNIQIFVCQFSVKKIDNAFTVERGNASIV</sequence>
<dbReference type="EMBL" id="AEVF01000013">
    <property type="protein sequence ID" value="EFX39829.1"/>
    <property type="molecule type" value="Genomic_DNA"/>
</dbReference>
<gene>
    <name evidence="1" type="ORF">HMPREF9180_1286</name>
</gene>
<evidence type="ECO:0000313" key="2">
    <source>
        <dbReference type="Proteomes" id="UP000010304"/>
    </source>
</evidence>
<dbReference type="Proteomes" id="UP000010304">
    <property type="component" value="Unassembled WGS sequence"/>
</dbReference>
<keyword evidence="2" id="KW-1185">Reference proteome</keyword>
<dbReference type="HOGENOM" id="CLU_3317819_0_0_9"/>
<evidence type="ECO:0000313" key="1">
    <source>
        <dbReference type="EMBL" id="EFX39829.1"/>
    </source>
</evidence>
<proteinExistence type="predicted"/>
<name>E8KCT1_9STRE</name>
<accession>E8KCT1</accession>
<dbReference type="AlphaFoldDB" id="E8KCT1"/>